<protein>
    <submittedName>
        <fullName evidence="1">Uncharacterized protein</fullName>
    </submittedName>
</protein>
<gene>
    <name evidence="1" type="ORF">NUU61_002985</name>
</gene>
<dbReference type="OrthoDB" id="3649348at2759"/>
<name>A0A9W9FSN0_9EURO</name>
<dbReference type="EMBL" id="JAPMSZ010000004">
    <property type="protein sequence ID" value="KAJ5105638.1"/>
    <property type="molecule type" value="Genomic_DNA"/>
</dbReference>
<evidence type="ECO:0000313" key="1">
    <source>
        <dbReference type="EMBL" id="KAJ5105638.1"/>
    </source>
</evidence>
<organism evidence="1 2">
    <name type="scientific">Penicillium alfredii</name>
    <dbReference type="NCBI Taxonomy" id="1506179"/>
    <lineage>
        <taxon>Eukaryota</taxon>
        <taxon>Fungi</taxon>
        <taxon>Dikarya</taxon>
        <taxon>Ascomycota</taxon>
        <taxon>Pezizomycotina</taxon>
        <taxon>Eurotiomycetes</taxon>
        <taxon>Eurotiomycetidae</taxon>
        <taxon>Eurotiales</taxon>
        <taxon>Aspergillaceae</taxon>
        <taxon>Penicillium</taxon>
    </lineage>
</organism>
<evidence type="ECO:0000313" key="2">
    <source>
        <dbReference type="Proteomes" id="UP001141434"/>
    </source>
</evidence>
<proteinExistence type="predicted"/>
<dbReference type="RefSeq" id="XP_056514634.1">
    <property type="nucleotide sequence ID" value="XM_056653567.1"/>
</dbReference>
<accession>A0A9W9FSN0</accession>
<dbReference type="GeneID" id="81392735"/>
<sequence>MSAENIPNPSKFLRITWILEYQELLRMATLTKRFPVVLCGRSTHIGKPVSEALQPEYEVIHFIQSIEAAQTELPHLLAGRDPHSPHVDNVGTHNYGSPASAVIFGRGYNTTEVEQVRRACAGRAPGPVAWVAGDPAKQIGASGPPPGPGYARVVAGEVKGVLGRWKREGSQREGFLWY</sequence>
<comment type="caution">
    <text evidence="1">The sequence shown here is derived from an EMBL/GenBank/DDBJ whole genome shotgun (WGS) entry which is preliminary data.</text>
</comment>
<reference evidence="1" key="2">
    <citation type="journal article" date="2023" name="IMA Fungus">
        <title>Comparative genomic study of the Penicillium genus elucidates a diverse pangenome and 15 lateral gene transfer events.</title>
        <authorList>
            <person name="Petersen C."/>
            <person name="Sorensen T."/>
            <person name="Nielsen M.R."/>
            <person name="Sondergaard T.E."/>
            <person name="Sorensen J.L."/>
            <person name="Fitzpatrick D.A."/>
            <person name="Frisvad J.C."/>
            <person name="Nielsen K.L."/>
        </authorList>
    </citation>
    <scope>NUCLEOTIDE SEQUENCE</scope>
    <source>
        <strain evidence="1">IBT 34128</strain>
    </source>
</reference>
<dbReference type="AlphaFoldDB" id="A0A9W9FSN0"/>
<keyword evidence="2" id="KW-1185">Reference proteome</keyword>
<reference evidence="1" key="1">
    <citation type="submission" date="2022-11" db="EMBL/GenBank/DDBJ databases">
        <authorList>
            <person name="Petersen C."/>
        </authorList>
    </citation>
    <scope>NUCLEOTIDE SEQUENCE</scope>
    <source>
        <strain evidence="1">IBT 34128</strain>
    </source>
</reference>
<dbReference type="Proteomes" id="UP001141434">
    <property type="component" value="Unassembled WGS sequence"/>
</dbReference>